<reference evidence="1 2" key="1">
    <citation type="journal article" date="2020" name="Phytopathology">
        <title>Genome Sequence Resources of Colletotrichum truncatum, C. plurivorum, C. musicola, and C. sojae: Four Species Pathogenic to Soybean (Glycine max).</title>
        <authorList>
            <person name="Rogerio F."/>
            <person name="Boufleur T.R."/>
            <person name="Ciampi-Guillardi M."/>
            <person name="Sukno S.A."/>
            <person name="Thon M.R."/>
            <person name="Massola Junior N.S."/>
            <person name="Baroncelli R."/>
        </authorList>
    </citation>
    <scope>NUCLEOTIDE SEQUENCE [LARGE SCALE GENOMIC DNA]</scope>
    <source>
        <strain evidence="1 2">CMES1059</strain>
    </source>
</reference>
<comment type="caution">
    <text evidence="1">The sequence shown here is derived from an EMBL/GenBank/DDBJ whole genome shotgun (WGS) entry which is preliminary data.</text>
</comment>
<dbReference type="EMBL" id="VUJX02000003">
    <property type="protein sequence ID" value="KAL0939509.1"/>
    <property type="molecule type" value="Genomic_DNA"/>
</dbReference>
<sequence length="52" mass="5317">MYSSDHSAPGRISYSSTAIGICHPALITPTLSISLAESTVGGSRLPSPRTTA</sequence>
<proteinExistence type="predicted"/>
<evidence type="ECO:0000313" key="2">
    <source>
        <dbReference type="Proteomes" id="UP000805649"/>
    </source>
</evidence>
<protein>
    <submittedName>
        <fullName evidence="1">Uncharacterized protein</fullName>
    </submittedName>
</protein>
<organism evidence="1 2">
    <name type="scientific">Colletotrichum truncatum</name>
    <name type="common">Anthracnose fungus</name>
    <name type="synonym">Colletotrichum capsici</name>
    <dbReference type="NCBI Taxonomy" id="5467"/>
    <lineage>
        <taxon>Eukaryota</taxon>
        <taxon>Fungi</taxon>
        <taxon>Dikarya</taxon>
        <taxon>Ascomycota</taxon>
        <taxon>Pezizomycotina</taxon>
        <taxon>Sordariomycetes</taxon>
        <taxon>Hypocreomycetidae</taxon>
        <taxon>Glomerellales</taxon>
        <taxon>Glomerellaceae</taxon>
        <taxon>Colletotrichum</taxon>
        <taxon>Colletotrichum truncatum species complex</taxon>
    </lineage>
</organism>
<dbReference type="Proteomes" id="UP000805649">
    <property type="component" value="Unassembled WGS sequence"/>
</dbReference>
<keyword evidence="2" id="KW-1185">Reference proteome</keyword>
<evidence type="ECO:0000313" key="1">
    <source>
        <dbReference type="EMBL" id="KAL0939509.1"/>
    </source>
</evidence>
<name>A0ACC3Z5X8_COLTU</name>
<accession>A0ACC3Z5X8</accession>
<gene>
    <name evidence="1" type="ORF">CTRU02_206119</name>
</gene>